<dbReference type="AlphaFoldDB" id="A0A8X6P9L3"/>
<dbReference type="Proteomes" id="UP000887013">
    <property type="component" value="Unassembled WGS sequence"/>
</dbReference>
<proteinExistence type="predicted"/>
<accession>A0A8X6P9L3</accession>
<protein>
    <submittedName>
        <fullName evidence="1">Uncharacterized protein</fullName>
    </submittedName>
</protein>
<evidence type="ECO:0000313" key="2">
    <source>
        <dbReference type="Proteomes" id="UP000887013"/>
    </source>
</evidence>
<keyword evidence="2" id="KW-1185">Reference proteome</keyword>
<reference evidence="1" key="1">
    <citation type="submission" date="2020-08" db="EMBL/GenBank/DDBJ databases">
        <title>Multicomponent nature underlies the extraordinary mechanical properties of spider dragline silk.</title>
        <authorList>
            <person name="Kono N."/>
            <person name="Nakamura H."/>
            <person name="Mori M."/>
            <person name="Yoshida Y."/>
            <person name="Ohtoshi R."/>
            <person name="Malay A.D."/>
            <person name="Moran D.A.P."/>
            <person name="Tomita M."/>
            <person name="Numata K."/>
            <person name="Arakawa K."/>
        </authorList>
    </citation>
    <scope>NUCLEOTIDE SEQUENCE</scope>
</reference>
<comment type="caution">
    <text evidence="1">The sequence shown here is derived from an EMBL/GenBank/DDBJ whole genome shotgun (WGS) entry which is preliminary data.</text>
</comment>
<name>A0A8X6P9L3_NEPPI</name>
<evidence type="ECO:0000313" key="1">
    <source>
        <dbReference type="EMBL" id="GFT59002.1"/>
    </source>
</evidence>
<gene>
    <name evidence="1" type="ORF">NPIL_51941</name>
</gene>
<sequence>MNGGVEFAGVAATLGSTVSLLLVAVSQDVSVQFDRWWISGSLPYRWMRCRLRCWLQLRSFTRCCPLALLLIRRRIGSLDAGGSISLSSAE</sequence>
<organism evidence="1 2">
    <name type="scientific">Nephila pilipes</name>
    <name type="common">Giant wood spider</name>
    <name type="synonym">Nephila maculata</name>
    <dbReference type="NCBI Taxonomy" id="299642"/>
    <lineage>
        <taxon>Eukaryota</taxon>
        <taxon>Metazoa</taxon>
        <taxon>Ecdysozoa</taxon>
        <taxon>Arthropoda</taxon>
        <taxon>Chelicerata</taxon>
        <taxon>Arachnida</taxon>
        <taxon>Araneae</taxon>
        <taxon>Araneomorphae</taxon>
        <taxon>Entelegynae</taxon>
        <taxon>Araneoidea</taxon>
        <taxon>Nephilidae</taxon>
        <taxon>Nephila</taxon>
    </lineage>
</organism>
<dbReference type="EMBL" id="BMAW01067286">
    <property type="protein sequence ID" value="GFT59002.1"/>
    <property type="molecule type" value="Genomic_DNA"/>
</dbReference>